<organism evidence="1">
    <name type="scientific">Oceanithermus profundus</name>
    <dbReference type="NCBI Taxonomy" id="187137"/>
    <lineage>
        <taxon>Bacteria</taxon>
        <taxon>Thermotogati</taxon>
        <taxon>Deinococcota</taxon>
        <taxon>Deinococci</taxon>
        <taxon>Thermales</taxon>
        <taxon>Thermaceae</taxon>
        <taxon>Oceanithermus</taxon>
    </lineage>
</organism>
<gene>
    <name evidence="1" type="ORF">ENJ85_04510</name>
</gene>
<accession>A0A7C5WWM6</accession>
<evidence type="ECO:0000313" key="1">
    <source>
        <dbReference type="EMBL" id="HHO58420.1"/>
    </source>
</evidence>
<reference evidence="1" key="1">
    <citation type="journal article" date="2020" name="mSystems">
        <title>Genome- and Community-Level Interaction Insights into Carbon Utilization and Element Cycling Functions of Hydrothermarchaeota in Hydrothermal Sediment.</title>
        <authorList>
            <person name="Zhou Z."/>
            <person name="Liu Y."/>
            <person name="Xu W."/>
            <person name="Pan J."/>
            <person name="Luo Z.H."/>
            <person name="Li M."/>
        </authorList>
    </citation>
    <scope>NUCLEOTIDE SEQUENCE [LARGE SCALE GENOMIC DNA]</scope>
    <source>
        <strain evidence="1">HyVt-523</strain>
    </source>
</reference>
<sequence length="74" mass="8630">MWLEWLGLKALDLVYEKDGYVYTNERGMYVFLMILREFFTHVNRFRSLAKLASHKLEEAQGAAKLTFEPLASGD</sequence>
<comment type="caution">
    <text evidence="1">The sequence shown here is derived from an EMBL/GenBank/DDBJ whole genome shotgun (WGS) entry which is preliminary data.</text>
</comment>
<dbReference type="EMBL" id="DRNZ01000279">
    <property type="protein sequence ID" value="HHO58420.1"/>
    <property type="molecule type" value="Genomic_DNA"/>
</dbReference>
<name>A0A7C5WWM6_9DEIN</name>
<proteinExistence type="predicted"/>
<dbReference type="AlphaFoldDB" id="A0A7C5WWM6"/>
<protein>
    <submittedName>
        <fullName evidence="1">Uncharacterized protein</fullName>
    </submittedName>
</protein>
<dbReference type="Proteomes" id="UP000886105">
    <property type="component" value="Unassembled WGS sequence"/>
</dbReference>